<keyword evidence="4" id="KW-0378">Hydrolase</keyword>
<dbReference type="InterPro" id="IPR013320">
    <property type="entry name" value="ConA-like_dom_sf"/>
</dbReference>
<dbReference type="PANTHER" id="PTHR10963:SF55">
    <property type="entry name" value="GLYCOSIDE HYDROLASE FAMILY 16 PROTEIN"/>
    <property type="match status" value="1"/>
</dbReference>
<name>A0A5P8E810_9BACT</name>
<dbReference type="Pfam" id="PF00722">
    <property type="entry name" value="Glyco_hydro_16"/>
    <property type="match status" value="1"/>
</dbReference>
<dbReference type="RefSeq" id="WP_111898155.1">
    <property type="nucleotide sequence ID" value="NZ_CP033459.1"/>
</dbReference>
<protein>
    <submittedName>
        <fullName evidence="4">Glycoside hydrolase family 16 protein</fullName>
    </submittedName>
</protein>
<gene>
    <name evidence="4" type="ORF">C7Y71_009185</name>
</gene>
<feature type="signal peptide" evidence="2">
    <location>
        <begin position="1"/>
        <end position="22"/>
    </location>
</feature>
<dbReference type="InterPro" id="IPR000757">
    <property type="entry name" value="Beta-glucanase-like"/>
</dbReference>
<dbReference type="PROSITE" id="PS51762">
    <property type="entry name" value="GH16_2"/>
    <property type="match status" value="1"/>
</dbReference>
<dbReference type="InterPro" id="IPR045474">
    <property type="entry name" value="GEVED"/>
</dbReference>
<evidence type="ECO:0000256" key="2">
    <source>
        <dbReference type="SAM" id="SignalP"/>
    </source>
</evidence>
<comment type="similarity">
    <text evidence="1">Belongs to the glycosyl hydrolase 16 family.</text>
</comment>
<accession>A0A5P8E810</accession>
<dbReference type="AlphaFoldDB" id="A0A5P8E810"/>
<feature type="domain" description="GH16" evidence="3">
    <location>
        <begin position="283"/>
        <end position="545"/>
    </location>
</feature>
<dbReference type="PANTHER" id="PTHR10963">
    <property type="entry name" value="GLYCOSYL HYDROLASE-RELATED"/>
    <property type="match status" value="1"/>
</dbReference>
<dbReference type="Proteomes" id="UP000249375">
    <property type="component" value="Chromosome"/>
</dbReference>
<dbReference type="KEGG" id="alq:C7Y71_009185"/>
<dbReference type="SUPFAM" id="SSF49899">
    <property type="entry name" value="Concanavalin A-like lectins/glucanases"/>
    <property type="match status" value="1"/>
</dbReference>
<dbReference type="GO" id="GO:0004553">
    <property type="term" value="F:hydrolase activity, hydrolyzing O-glycosyl compounds"/>
    <property type="evidence" value="ECO:0007669"/>
    <property type="project" value="InterPro"/>
</dbReference>
<dbReference type="GO" id="GO:0005975">
    <property type="term" value="P:carbohydrate metabolic process"/>
    <property type="evidence" value="ECO:0007669"/>
    <property type="project" value="InterPro"/>
</dbReference>
<dbReference type="EMBL" id="CP033459">
    <property type="protein sequence ID" value="QFQ13169.1"/>
    <property type="molecule type" value="Genomic_DNA"/>
</dbReference>
<dbReference type="CDD" id="cd08023">
    <property type="entry name" value="GH16_laminarinase_like"/>
    <property type="match status" value="1"/>
</dbReference>
<sequence>MTTKHFLLTVLLTLTWPTIVMADDYPINYDKTSAVRHATRRLNAISLAGATVSIPDNSLIYNDITGKSFFVYAGETITPAFDFSSNWMHGYAYIDYNGNKQFDVSEPNADGTLQEGNELVSYTYYSIEGAGKNSNGTSVSPNVSLSMPSFTIPADLAPGTYKMRFKVDWNCIDAGGSTVAGNDILRNGGAIADIDLVVLGSKPKSITITDVTTEGGSVKYFDGSAMTEGVLHPFFTPATFLLAANEGYKPVGLKVANEDGEETFSATNLNIFDIAGSLFRTNTSVTGLFEPVAEGELEEVERWKLVFNDEFNQADYSKTDDGKWIMTTRSPGITWKRFVSNSDSVAYIKDGALVLRTIPNPDTSVDDAAMLSGARQSNFDFKYGRAEARLKSTKHKGNFPAFWMMPTNTTGGWPACGEIDIMETIDSEDRAYFTIHSKWGNTLGQSGNPQKTNNKWVSVEDWHIYAIEWDSLELRWYMDNEKVFTYPKKITSPNALENGQWPFDKAFYLIINQSVGNGSWAAAADEAFTYETRVDWIRVYQKTPVVRAAYDEFMKYPTYFYRDQAVTHATRRLNSISLNDQTIDIPDNTRLYNRINSTITFTAAAGDTVKPSFNFSEDWMHGYVYMDLDNNGLFNVLQPIDGVIAEGTDMMSFSYYDGYNSSGEALSDNNTMETPSFIIPEDLQPGTYQMRYKVDWNNYNPAGSIAEEDDILTNGGAFADIKIVITDGASTGINAMTREDKVAGRNTYYDLSGRKVSKPQNGIYIKNGKKYFIS</sequence>
<dbReference type="Pfam" id="PF20009">
    <property type="entry name" value="GEVED"/>
    <property type="match status" value="1"/>
</dbReference>
<keyword evidence="2" id="KW-0732">Signal</keyword>
<organism evidence="4 5">
    <name type="scientific">Pseudoprevotella muciniphila</name>
    <dbReference type="NCBI Taxonomy" id="2133944"/>
    <lineage>
        <taxon>Bacteria</taxon>
        <taxon>Pseudomonadati</taxon>
        <taxon>Bacteroidota</taxon>
        <taxon>Bacteroidia</taxon>
        <taxon>Bacteroidales</taxon>
        <taxon>Prevotellaceae</taxon>
        <taxon>Pseudoprevotella</taxon>
    </lineage>
</organism>
<evidence type="ECO:0000256" key="1">
    <source>
        <dbReference type="ARBA" id="ARBA00006865"/>
    </source>
</evidence>
<proteinExistence type="inferred from homology"/>
<dbReference type="Gene3D" id="2.60.120.200">
    <property type="match status" value="1"/>
</dbReference>
<dbReference type="InterPro" id="IPR050546">
    <property type="entry name" value="Glycosyl_Hydrlase_16"/>
</dbReference>
<evidence type="ECO:0000313" key="5">
    <source>
        <dbReference type="Proteomes" id="UP000249375"/>
    </source>
</evidence>
<evidence type="ECO:0000259" key="3">
    <source>
        <dbReference type="PROSITE" id="PS51762"/>
    </source>
</evidence>
<feature type="chain" id="PRO_5024274950" evidence="2">
    <location>
        <begin position="23"/>
        <end position="774"/>
    </location>
</feature>
<evidence type="ECO:0000313" key="4">
    <source>
        <dbReference type="EMBL" id="QFQ13169.1"/>
    </source>
</evidence>
<reference evidence="4 5" key="1">
    <citation type="submission" date="2018-11" db="EMBL/GenBank/DDBJ databases">
        <authorList>
            <person name="Na S.W."/>
            <person name="Baik M."/>
        </authorList>
    </citation>
    <scope>NUCLEOTIDE SEQUENCE [LARGE SCALE GENOMIC DNA]</scope>
    <source>
        <strain evidence="4 5">E39</strain>
    </source>
</reference>
<keyword evidence="5" id="KW-1185">Reference proteome</keyword>
<dbReference type="OrthoDB" id="9809583at2"/>